<protein>
    <submittedName>
        <fullName evidence="2">Uncharacterized protein</fullName>
    </submittedName>
</protein>
<evidence type="ECO:0000313" key="2">
    <source>
        <dbReference type="EMBL" id="OSS46469.1"/>
    </source>
</evidence>
<dbReference type="STRING" id="105696.A0A1Y2LSB2"/>
<dbReference type="OMA" id="IHKFAHE"/>
<dbReference type="InterPro" id="IPR011008">
    <property type="entry name" value="Dimeric_a/b-barrel"/>
</dbReference>
<dbReference type="AlphaFoldDB" id="A0A1Y2LSB2"/>
<gene>
    <name evidence="2" type="ORF">B5807_08686</name>
</gene>
<feature type="transmembrane region" description="Helical" evidence="1">
    <location>
        <begin position="34"/>
        <end position="53"/>
    </location>
</feature>
<accession>A0A1Y2LSB2</accession>
<proteinExistence type="predicted"/>
<organism evidence="2 3">
    <name type="scientific">Epicoccum nigrum</name>
    <name type="common">Soil fungus</name>
    <name type="synonym">Epicoccum purpurascens</name>
    <dbReference type="NCBI Taxonomy" id="105696"/>
    <lineage>
        <taxon>Eukaryota</taxon>
        <taxon>Fungi</taxon>
        <taxon>Dikarya</taxon>
        <taxon>Ascomycota</taxon>
        <taxon>Pezizomycotina</taxon>
        <taxon>Dothideomycetes</taxon>
        <taxon>Pleosporomycetidae</taxon>
        <taxon>Pleosporales</taxon>
        <taxon>Pleosporineae</taxon>
        <taxon>Didymellaceae</taxon>
        <taxon>Epicoccum</taxon>
    </lineage>
</organism>
<name>A0A1Y2LSB2_EPING</name>
<keyword evidence="1" id="KW-0472">Membrane</keyword>
<keyword evidence="1" id="KW-0812">Transmembrane</keyword>
<keyword evidence="1" id="KW-1133">Transmembrane helix</keyword>
<dbReference type="Proteomes" id="UP000193240">
    <property type="component" value="Unassembled WGS sequence"/>
</dbReference>
<dbReference type="InParanoid" id="A0A1Y2LSB2"/>
<dbReference type="Pfam" id="PF13826">
    <property type="entry name" value="Monooxy_af470-like"/>
    <property type="match status" value="1"/>
</dbReference>
<dbReference type="SUPFAM" id="SSF54909">
    <property type="entry name" value="Dimeric alpha+beta barrel"/>
    <property type="match status" value="1"/>
</dbReference>
<dbReference type="EMBL" id="KZ107851">
    <property type="protein sequence ID" value="OSS46469.1"/>
    <property type="molecule type" value="Genomic_DNA"/>
</dbReference>
<evidence type="ECO:0000256" key="1">
    <source>
        <dbReference type="SAM" id="Phobius"/>
    </source>
</evidence>
<sequence>MAINPIFEPFASRPTDQATRKPLIQPLTIVRDQFSIVTWLSVGAVLQAVAYALLPYRNIVTILPVILFLGYKAVYTACTATGLIPNPRMKNVIPGRVTPVYPDEKGLQSKASDTEMCAILLGVISNHPLGMLGPGFKEVGVKFDNMISQLADDATRYGYLGHSSWLNASDNTTSSEFLTIVYFENEHYMHEYAHGPMHSETMAWWRQVVQDIPHVGISHEAFSCPKQSWEGVYINYPPVGLGATSKEVTGPDGKKAWVNPLVRASGSLRYSRGRQGRTFGETDWEGLDAKKNPESA</sequence>
<keyword evidence="3" id="KW-1185">Reference proteome</keyword>
<reference evidence="2 3" key="1">
    <citation type="journal article" date="2017" name="Genome Announc.">
        <title>Genome sequence of the saprophytic ascomycete Epicoccum nigrum ICMP 19927 strain isolated from New Zealand.</title>
        <authorList>
            <person name="Fokin M."/>
            <person name="Fleetwood D."/>
            <person name="Weir B.S."/>
            <person name="Villas-Boas S.G."/>
        </authorList>
    </citation>
    <scope>NUCLEOTIDE SEQUENCE [LARGE SCALE GENOMIC DNA]</scope>
    <source>
        <strain evidence="2 3">ICMP 19927</strain>
    </source>
</reference>
<evidence type="ECO:0000313" key="3">
    <source>
        <dbReference type="Proteomes" id="UP000193240"/>
    </source>
</evidence>
<feature type="transmembrane region" description="Helical" evidence="1">
    <location>
        <begin position="59"/>
        <end position="84"/>
    </location>
</feature>
<dbReference type="InterPro" id="IPR025444">
    <property type="entry name" value="Monooxy_af470"/>
</dbReference>